<protein>
    <submittedName>
        <fullName evidence="3">Glutamyl-tRNA(Gln) amidotransferase subunit A</fullName>
    </submittedName>
</protein>
<dbReference type="GO" id="GO:0016740">
    <property type="term" value="F:transferase activity"/>
    <property type="evidence" value="ECO:0007669"/>
    <property type="project" value="UniProtKB-KW"/>
</dbReference>
<dbReference type="AlphaFoldDB" id="A0A5K7YK77"/>
<organism evidence="3 4">
    <name type="scientific">Desulfosarcina alkanivorans</name>
    <dbReference type="NCBI Taxonomy" id="571177"/>
    <lineage>
        <taxon>Bacteria</taxon>
        <taxon>Pseudomonadati</taxon>
        <taxon>Thermodesulfobacteriota</taxon>
        <taxon>Desulfobacteria</taxon>
        <taxon>Desulfobacterales</taxon>
        <taxon>Desulfosarcinaceae</taxon>
        <taxon>Desulfosarcina</taxon>
    </lineage>
</organism>
<accession>A0A5K7YK77</accession>
<proteinExistence type="inferred from homology"/>
<evidence type="ECO:0000256" key="1">
    <source>
        <dbReference type="ARBA" id="ARBA00009199"/>
    </source>
</evidence>
<feature type="domain" description="Amidase" evidence="2">
    <location>
        <begin position="15"/>
        <end position="85"/>
    </location>
</feature>
<comment type="similarity">
    <text evidence="1">Belongs to the amidase family.</text>
</comment>
<dbReference type="KEGG" id="dalk:DSCA_32180"/>
<sequence length="407" mass="43193">MESKLFTYIDATPPETAPGPLGGKTVVIQPNMSVRNWPTEAGSMALDNYVALEDATAIQHLRSAGATIKGSSRMSELGFGLKADTTSEIIRNGLTDIALVTDTLGEARMAGAAGEAFAFKPSYGILSRFGLIGLVPSMECYGMAARTLPEIAGALLAMTGADSRDPAMDETGTARVASELPPALKTPNAVRTLGVLKPAREQLAAPDADAFDATVSRLVRAGLEIREIELTDYPLVRTVHQVIGSVEASSSTGKYDSVRYGHRSDSGRNWNDMYIHSRGEAFGRLIKEYLFQGGYFQYENYDAFVGACRIRTRLIRESETALDGVDALLLPLKNGAARASKAEAAGDIYDAFAPTLLANLTGQPALALPESTGAPCGVQLIGKRLGDAQLLTVGQRLYDILTGGAPS</sequence>
<dbReference type="InterPro" id="IPR023631">
    <property type="entry name" value="Amidase_dom"/>
</dbReference>
<dbReference type="EMBL" id="AP021874">
    <property type="protein sequence ID" value="BBO69288.1"/>
    <property type="molecule type" value="Genomic_DNA"/>
</dbReference>
<keyword evidence="4" id="KW-1185">Reference proteome</keyword>
<evidence type="ECO:0000259" key="2">
    <source>
        <dbReference type="Pfam" id="PF01425"/>
    </source>
</evidence>
<dbReference type="RefSeq" id="WP_155317347.1">
    <property type="nucleotide sequence ID" value="NZ_AP021874.1"/>
</dbReference>
<dbReference type="Gene3D" id="3.90.1300.10">
    <property type="entry name" value="Amidase signature (AS) domain"/>
    <property type="match status" value="1"/>
</dbReference>
<dbReference type="PANTHER" id="PTHR11895">
    <property type="entry name" value="TRANSAMIDASE"/>
    <property type="match status" value="1"/>
</dbReference>
<dbReference type="Pfam" id="PF01425">
    <property type="entry name" value="Amidase"/>
    <property type="match status" value="2"/>
</dbReference>
<dbReference type="InterPro" id="IPR000120">
    <property type="entry name" value="Amidase"/>
</dbReference>
<name>A0A5K7YK77_9BACT</name>
<dbReference type="PANTHER" id="PTHR11895:SF7">
    <property type="entry name" value="GLUTAMYL-TRNA(GLN) AMIDOTRANSFERASE SUBUNIT A, MITOCHONDRIAL"/>
    <property type="match status" value="1"/>
</dbReference>
<evidence type="ECO:0000313" key="3">
    <source>
        <dbReference type="EMBL" id="BBO69288.1"/>
    </source>
</evidence>
<evidence type="ECO:0000313" key="4">
    <source>
        <dbReference type="Proteomes" id="UP000427906"/>
    </source>
</evidence>
<gene>
    <name evidence="3" type="primary">gatA_1</name>
    <name evidence="3" type="ORF">DSCA_32180</name>
</gene>
<keyword evidence="3" id="KW-0808">Transferase</keyword>
<reference evidence="3 4" key="1">
    <citation type="submission" date="2019-11" db="EMBL/GenBank/DDBJ databases">
        <title>Comparative genomics of hydrocarbon-degrading Desulfosarcina strains.</title>
        <authorList>
            <person name="Watanabe M."/>
            <person name="Kojima H."/>
            <person name="Fukui M."/>
        </authorList>
    </citation>
    <scope>NUCLEOTIDE SEQUENCE [LARGE SCALE GENOMIC DNA]</scope>
    <source>
        <strain evidence="3 4">PL12</strain>
    </source>
</reference>
<dbReference type="Proteomes" id="UP000427906">
    <property type="component" value="Chromosome"/>
</dbReference>
<dbReference type="SUPFAM" id="SSF75304">
    <property type="entry name" value="Amidase signature (AS) enzymes"/>
    <property type="match status" value="1"/>
</dbReference>
<feature type="domain" description="Amidase" evidence="2">
    <location>
        <begin position="93"/>
        <end position="391"/>
    </location>
</feature>
<dbReference type="InterPro" id="IPR036928">
    <property type="entry name" value="AS_sf"/>
</dbReference>
<dbReference type="OrthoDB" id="5417300at2"/>